<dbReference type="Gene3D" id="3.10.120.10">
    <property type="entry name" value="Cytochrome b5-like heme/steroid binding domain"/>
    <property type="match status" value="1"/>
</dbReference>
<dbReference type="OrthoDB" id="10257697at2759"/>
<organism evidence="4 5">
    <name type="scientific">Frankliniella occidentalis</name>
    <name type="common">Western flower thrips</name>
    <name type="synonym">Euthrips occidentalis</name>
    <dbReference type="NCBI Taxonomy" id="133901"/>
    <lineage>
        <taxon>Eukaryota</taxon>
        <taxon>Metazoa</taxon>
        <taxon>Ecdysozoa</taxon>
        <taxon>Arthropoda</taxon>
        <taxon>Hexapoda</taxon>
        <taxon>Insecta</taxon>
        <taxon>Pterygota</taxon>
        <taxon>Neoptera</taxon>
        <taxon>Paraneoptera</taxon>
        <taxon>Thysanoptera</taxon>
        <taxon>Terebrantia</taxon>
        <taxon>Thripoidea</taxon>
        <taxon>Thripidae</taxon>
        <taxon>Frankliniella</taxon>
    </lineage>
</organism>
<gene>
    <name evidence="5" type="primary">LOC113210349</name>
</gene>
<proteinExistence type="inferred from homology"/>
<evidence type="ECO:0000256" key="2">
    <source>
        <dbReference type="SAM" id="Phobius"/>
    </source>
</evidence>
<keyword evidence="4" id="KW-1185">Reference proteome</keyword>
<dbReference type="InterPro" id="IPR036400">
    <property type="entry name" value="Cyt_B5-like_heme/steroid_sf"/>
</dbReference>
<dbReference type="GeneID" id="113210349"/>
<dbReference type="PANTHER" id="PTHR10281:SF4">
    <property type="entry name" value="NEUFERRICIN"/>
    <property type="match status" value="1"/>
</dbReference>
<dbReference type="InterPro" id="IPR050577">
    <property type="entry name" value="MAPR/NEUFC/NENF-like"/>
</dbReference>
<dbReference type="SMART" id="SM01117">
    <property type="entry name" value="Cyt-b5"/>
    <property type="match status" value="1"/>
</dbReference>
<dbReference type="SUPFAM" id="SSF55856">
    <property type="entry name" value="Cytochrome b5-like heme/steroid binding domain"/>
    <property type="match status" value="1"/>
</dbReference>
<name>A0A6J1SXL0_FRAOC</name>
<dbReference type="InterPro" id="IPR001199">
    <property type="entry name" value="Cyt_B5-like_heme/steroid-bd"/>
</dbReference>
<dbReference type="GO" id="GO:0012505">
    <property type="term" value="C:endomembrane system"/>
    <property type="evidence" value="ECO:0007669"/>
    <property type="project" value="TreeGrafter"/>
</dbReference>
<feature type="domain" description="Cytochrome b5 heme-binding" evidence="3">
    <location>
        <begin position="72"/>
        <end position="168"/>
    </location>
</feature>
<dbReference type="KEGG" id="foc:113210349"/>
<evidence type="ECO:0000313" key="4">
    <source>
        <dbReference type="Proteomes" id="UP000504606"/>
    </source>
</evidence>
<dbReference type="Pfam" id="PF00173">
    <property type="entry name" value="Cyt-b5"/>
    <property type="match status" value="1"/>
</dbReference>
<evidence type="ECO:0000313" key="5">
    <source>
        <dbReference type="RefSeq" id="XP_026284095.1"/>
    </source>
</evidence>
<dbReference type="GO" id="GO:0016020">
    <property type="term" value="C:membrane"/>
    <property type="evidence" value="ECO:0007669"/>
    <property type="project" value="TreeGrafter"/>
</dbReference>
<feature type="transmembrane region" description="Helical" evidence="2">
    <location>
        <begin position="6"/>
        <end position="23"/>
    </location>
</feature>
<sequence length="289" mass="32486">MALKTVAVIVVVVAVAVMYLHEYHREKITLINDIPFVKNSLVKVHDIIINLSRILSSSKFERGVENEGERLYSVTELSKYNGEDGSPTIYLAVLGKVFDVSRGAKHYGPGGSYHAFAGRDASRAFFTGDFSENGITDDVLGLSPDDLKSIQDWSLFYNKEYTYKGKLIGRYYNANGEITDYYNEVKGLIKQAEEKSAAQNTEYLQFPPCNVEWTPESGSKVWCSNRSGGIERDWAGVPRKYYKPGSDSYRCACIKYADEIKVLPREQRKGNIEEYDGCASSSDSCYVKD</sequence>
<dbReference type="Proteomes" id="UP000504606">
    <property type="component" value="Unplaced"/>
</dbReference>
<protein>
    <submittedName>
        <fullName evidence="5">Neuferricin</fullName>
    </submittedName>
</protein>
<dbReference type="FunFam" id="3.10.120.10:FF:000003">
    <property type="entry name" value="membrane-associated progesterone receptor component 1"/>
    <property type="match status" value="1"/>
</dbReference>
<evidence type="ECO:0000259" key="3">
    <source>
        <dbReference type="SMART" id="SM01117"/>
    </source>
</evidence>
<keyword evidence="2" id="KW-0472">Membrane</keyword>
<keyword evidence="2" id="KW-1133">Transmembrane helix</keyword>
<accession>A0A6J1SXL0</accession>
<evidence type="ECO:0000256" key="1">
    <source>
        <dbReference type="ARBA" id="ARBA00038357"/>
    </source>
</evidence>
<dbReference type="PANTHER" id="PTHR10281">
    <property type="entry name" value="MEMBRANE-ASSOCIATED PROGESTERONE RECEPTOR COMPONENT-RELATED"/>
    <property type="match status" value="1"/>
</dbReference>
<keyword evidence="2" id="KW-0812">Transmembrane</keyword>
<comment type="similarity">
    <text evidence="1">Belongs to the cytochrome b5 family. MAPR subfamily.</text>
</comment>
<dbReference type="RefSeq" id="XP_026284095.1">
    <property type="nucleotide sequence ID" value="XM_026428310.2"/>
</dbReference>
<dbReference type="AlphaFoldDB" id="A0A6J1SXL0"/>
<reference evidence="5" key="1">
    <citation type="submission" date="2025-08" db="UniProtKB">
        <authorList>
            <consortium name="RefSeq"/>
        </authorList>
    </citation>
    <scope>IDENTIFICATION</scope>
    <source>
        <tissue evidence="5">Whole organism</tissue>
    </source>
</reference>